<dbReference type="AlphaFoldDB" id="A0A7W7U988"/>
<evidence type="ECO:0000313" key="1">
    <source>
        <dbReference type="EMBL" id="MBB4985995.1"/>
    </source>
</evidence>
<name>A0A7W7U988_9ACTN</name>
<evidence type="ECO:0000313" key="2">
    <source>
        <dbReference type="Proteomes" id="UP000582643"/>
    </source>
</evidence>
<evidence type="ECO:0008006" key="3">
    <source>
        <dbReference type="Google" id="ProtNLM"/>
    </source>
</evidence>
<protein>
    <recommendedName>
        <fullName evidence="3">Ribbon-helix-helix protein CopG domain-containing protein</fullName>
    </recommendedName>
</protein>
<sequence>MADSTIKVPDTTRDHLASLARERGTTIGALVTELAATQLTAAQAREKVAESRRIMRERMHSTLTDEEFDATPNALDKVYEIAAANARRALGDTAA</sequence>
<organism evidence="1 2">
    <name type="scientific">Streptomyces nymphaeiformis</name>
    <dbReference type="NCBI Taxonomy" id="2663842"/>
    <lineage>
        <taxon>Bacteria</taxon>
        <taxon>Bacillati</taxon>
        <taxon>Actinomycetota</taxon>
        <taxon>Actinomycetes</taxon>
        <taxon>Kitasatosporales</taxon>
        <taxon>Streptomycetaceae</taxon>
        <taxon>Streptomyces</taxon>
    </lineage>
</organism>
<comment type="caution">
    <text evidence="1">The sequence shown here is derived from an EMBL/GenBank/DDBJ whole genome shotgun (WGS) entry which is preliminary data.</text>
</comment>
<dbReference type="EMBL" id="JACHJY010000011">
    <property type="protein sequence ID" value="MBB4985995.1"/>
    <property type="molecule type" value="Genomic_DNA"/>
</dbReference>
<dbReference type="RefSeq" id="WP_116160535.1">
    <property type="nucleotide sequence ID" value="NZ_JACHJY010000011.1"/>
</dbReference>
<dbReference type="Proteomes" id="UP000582643">
    <property type="component" value="Unassembled WGS sequence"/>
</dbReference>
<proteinExistence type="predicted"/>
<accession>A0A7W7U988</accession>
<keyword evidence="2" id="KW-1185">Reference proteome</keyword>
<gene>
    <name evidence="1" type="ORF">GGE06_006957</name>
</gene>
<reference evidence="1 2" key="1">
    <citation type="submission" date="2020-08" db="EMBL/GenBank/DDBJ databases">
        <title>Genomic Encyclopedia of Type Strains, Phase III (KMG-III): the genomes of soil and plant-associated and newly described type strains.</title>
        <authorList>
            <person name="Whitman W."/>
        </authorList>
    </citation>
    <scope>NUCLEOTIDE SEQUENCE [LARGE SCALE GENOMIC DNA]</scope>
    <source>
        <strain evidence="1 2">SFB5A</strain>
    </source>
</reference>